<feature type="domain" description="Cytochrome c assembly protein" evidence="2">
    <location>
        <begin position="67"/>
        <end position="268"/>
    </location>
</feature>
<keyword evidence="1" id="KW-1133">Transmembrane helix</keyword>
<sequence length="275" mass="31497">MKFLSGAYDVLISIYALSLLFYFSDCIRRNRSAKRMGTGLLALASILQITVIAIRWLQANGLPIFTRFDFLNWLTVSLVLISLIMSFFQKSEYAILLLGVISFCIIVLNRFWMPVSDHVAGNWDGVRGLLVLHITLASLSFAALTVASVFACMYLYLHRKLKVKKWDDTVRRLPSLEMIDKYTYSAMLIGVPLLIASLILAMLSLYEEKRWELLLDLKVSSTLMALAIYGWYFVRKRSSQHSGAMMARWTLLGYAFTILNFVLNSWSEFHRWTGA</sequence>
<dbReference type="Proteomes" id="UP001519273">
    <property type="component" value="Unassembled WGS sequence"/>
</dbReference>
<feature type="transmembrane region" description="Helical" evidence="1">
    <location>
        <begin position="132"/>
        <end position="157"/>
    </location>
</feature>
<name>A0ABS4H6Z4_9BACL</name>
<evidence type="ECO:0000256" key="1">
    <source>
        <dbReference type="SAM" id="Phobius"/>
    </source>
</evidence>
<evidence type="ECO:0000313" key="4">
    <source>
        <dbReference type="Proteomes" id="UP001519273"/>
    </source>
</evidence>
<feature type="transmembrane region" description="Helical" evidence="1">
    <location>
        <begin position="217"/>
        <end position="234"/>
    </location>
</feature>
<dbReference type="PANTHER" id="PTHR38034:SF1">
    <property type="entry name" value="INNER MEMBRANE PROTEIN YPJD"/>
    <property type="match status" value="1"/>
</dbReference>
<feature type="transmembrane region" description="Helical" evidence="1">
    <location>
        <begin position="36"/>
        <end position="58"/>
    </location>
</feature>
<dbReference type="Pfam" id="PF01578">
    <property type="entry name" value="Cytochrom_C_asm"/>
    <property type="match status" value="1"/>
</dbReference>
<comment type="caution">
    <text evidence="3">The sequence shown here is derived from an EMBL/GenBank/DDBJ whole genome shotgun (WGS) entry which is preliminary data.</text>
</comment>
<keyword evidence="1" id="KW-0812">Transmembrane</keyword>
<dbReference type="InterPro" id="IPR002541">
    <property type="entry name" value="Cyt_c_assembly"/>
</dbReference>
<accession>A0ABS4H6Z4</accession>
<evidence type="ECO:0000313" key="3">
    <source>
        <dbReference type="EMBL" id="MBP1938304.1"/>
    </source>
</evidence>
<feature type="transmembrane region" description="Helical" evidence="1">
    <location>
        <begin position="182"/>
        <end position="205"/>
    </location>
</feature>
<dbReference type="InterPro" id="IPR052372">
    <property type="entry name" value="YpjD/HemX"/>
</dbReference>
<dbReference type="RefSeq" id="WP_245252459.1">
    <property type="nucleotide sequence ID" value="NZ_CBCRVE010000013.1"/>
</dbReference>
<reference evidence="3 4" key="1">
    <citation type="submission" date="2021-03" db="EMBL/GenBank/DDBJ databases">
        <title>Genomic Encyclopedia of Type Strains, Phase IV (KMG-IV): sequencing the most valuable type-strain genomes for metagenomic binning, comparative biology and taxonomic classification.</title>
        <authorList>
            <person name="Goeker M."/>
        </authorList>
    </citation>
    <scope>NUCLEOTIDE SEQUENCE [LARGE SCALE GENOMIC DNA]</scope>
    <source>
        <strain evidence="3 4">DSM 23491</strain>
    </source>
</reference>
<organism evidence="3 4">
    <name type="scientific">Paenibacillus sediminis</name>
    <dbReference type="NCBI Taxonomy" id="664909"/>
    <lineage>
        <taxon>Bacteria</taxon>
        <taxon>Bacillati</taxon>
        <taxon>Bacillota</taxon>
        <taxon>Bacilli</taxon>
        <taxon>Bacillales</taxon>
        <taxon>Paenibacillaceae</taxon>
        <taxon>Paenibacillus</taxon>
    </lineage>
</organism>
<feature type="transmembrane region" description="Helical" evidence="1">
    <location>
        <begin position="70"/>
        <end position="88"/>
    </location>
</feature>
<keyword evidence="1" id="KW-0472">Membrane</keyword>
<gene>
    <name evidence="3" type="ORF">J2Z20_003224</name>
</gene>
<proteinExistence type="predicted"/>
<feature type="transmembrane region" description="Helical" evidence="1">
    <location>
        <begin position="95"/>
        <end position="112"/>
    </location>
</feature>
<protein>
    <submittedName>
        <fullName evidence="3">HemX protein</fullName>
    </submittedName>
</protein>
<evidence type="ECO:0000259" key="2">
    <source>
        <dbReference type="Pfam" id="PF01578"/>
    </source>
</evidence>
<dbReference type="PANTHER" id="PTHR38034">
    <property type="entry name" value="INNER MEMBRANE PROTEIN YPJD"/>
    <property type="match status" value="1"/>
</dbReference>
<feature type="transmembrane region" description="Helical" evidence="1">
    <location>
        <begin position="6"/>
        <end position="24"/>
    </location>
</feature>
<dbReference type="EMBL" id="JAGGKP010000013">
    <property type="protein sequence ID" value="MBP1938304.1"/>
    <property type="molecule type" value="Genomic_DNA"/>
</dbReference>
<keyword evidence="4" id="KW-1185">Reference proteome</keyword>
<feature type="transmembrane region" description="Helical" evidence="1">
    <location>
        <begin position="246"/>
        <end position="266"/>
    </location>
</feature>